<organism evidence="2 3">
    <name type="scientific">Romanomermis culicivorax</name>
    <name type="common">Nematode worm</name>
    <dbReference type="NCBI Taxonomy" id="13658"/>
    <lineage>
        <taxon>Eukaryota</taxon>
        <taxon>Metazoa</taxon>
        <taxon>Ecdysozoa</taxon>
        <taxon>Nematoda</taxon>
        <taxon>Enoplea</taxon>
        <taxon>Dorylaimia</taxon>
        <taxon>Mermithida</taxon>
        <taxon>Mermithoidea</taxon>
        <taxon>Mermithidae</taxon>
        <taxon>Romanomermis</taxon>
    </lineage>
</organism>
<feature type="compositionally biased region" description="Basic and acidic residues" evidence="1">
    <location>
        <begin position="103"/>
        <end position="127"/>
    </location>
</feature>
<evidence type="ECO:0000313" key="2">
    <source>
        <dbReference type="Proteomes" id="UP000887565"/>
    </source>
</evidence>
<feature type="compositionally biased region" description="Basic residues" evidence="1">
    <location>
        <begin position="29"/>
        <end position="47"/>
    </location>
</feature>
<protein>
    <submittedName>
        <fullName evidence="3">Uncharacterized protein</fullName>
    </submittedName>
</protein>
<sequence length="194" mass="22644">PVLLEPKVTETVSTVEETKRTEEVERRVRADKKHRRKEHKTKHHRSHEGHLEDGGQRQERIGYSYGSSGHAGRALDYPSWNSGEQRSSFGAQNGYRPGITETYQRESTTRRMHESDADDQGRLRYAENGDVNNGQDKLHRSYSSTNVYREFPRQTELYYENGRPIVEYPPSTTATMDDRFYNRHGSRHLGRYGR</sequence>
<reference evidence="3" key="1">
    <citation type="submission" date="2022-11" db="UniProtKB">
        <authorList>
            <consortium name="WormBaseParasite"/>
        </authorList>
    </citation>
    <scope>IDENTIFICATION</scope>
</reference>
<evidence type="ECO:0000313" key="3">
    <source>
        <dbReference type="WBParaSite" id="nRc.2.0.1.t43713-RA"/>
    </source>
</evidence>
<feature type="compositionally biased region" description="Polar residues" evidence="1">
    <location>
        <begin position="79"/>
        <end position="91"/>
    </location>
</feature>
<feature type="region of interest" description="Disordered" evidence="1">
    <location>
        <begin position="1"/>
        <end position="138"/>
    </location>
</feature>
<feature type="compositionally biased region" description="Basic and acidic residues" evidence="1">
    <location>
        <begin position="48"/>
        <end position="60"/>
    </location>
</feature>
<dbReference type="AlphaFoldDB" id="A0A915L1S9"/>
<evidence type="ECO:0000256" key="1">
    <source>
        <dbReference type="SAM" id="MobiDB-lite"/>
    </source>
</evidence>
<proteinExistence type="predicted"/>
<keyword evidence="2" id="KW-1185">Reference proteome</keyword>
<feature type="compositionally biased region" description="Basic and acidic residues" evidence="1">
    <location>
        <begin position="16"/>
        <end position="28"/>
    </location>
</feature>
<dbReference type="WBParaSite" id="nRc.2.0.1.t43713-RA">
    <property type="protein sequence ID" value="nRc.2.0.1.t43713-RA"/>
    <property type="gene ID" value="nRc.2.0.1.g43713"/>
</dbReference>
<accession>A0A915L1S9</accession>
<dbReference type="Proteomes" id="UP000887565">
    <property type="component" value="Unplaced"/>
</dbReference>
<name>A0A915L1S9_ROMCU</name>